<keyword evidence="2" id="KW-0472">Membrane</keyword>
<feature type="transmembrane region" description="Helical" evidence="2">
    <location>
        <begin position="101"/>
        <end position="120"/>
    </location>
</feature>
<name>A0A314UEV0_PRUYE</name>
<dbReference type="InterPro" id="IPR021434">
    <property type="entry name" value="DUF3082"/>
</dbReference>
<dbReference type="Proteomes" id="UP000250321">
    <property type="component" value="Unassembled WGS sequence"/>
</dbReference>
<dbReference type="PANTHER" id="PTHR35733:SF1">
    <property type="entry name" value="OS02G0307800 PROTEIN"/>
    <property type="match status" value="1"/>
</dbReference>
<sequence>MLQTQHLLCSHFPICLSPPQTHFLFPPNLSSSRLNFLYKPISLCSVSAHSRPRPEQWLAEAPEPITSIPTAPYTPLEFAPEGPEELPPSSSPVFATTDDPSSIQVATSVLLTGAISVFLFRSLRRRARRAKELKFRSSGVKKSLKEEALDSLKALSTGSVEEKGPPSPVQALLGGISAGVIALILYKFTTTIEASLNRQTISDNFSVRQITITIRTIINGLCYLATFVFGINAVGLVLYAGQLAINSIMEDTSTETENQGKEQSGSLNSTVESPPNSGVNSGKDDQSSDETQ</sequence>
<evidence type="ECO:0000256" key="1">
    <source>
        <dbReference type="SAM" id="MobiDB-lite"/>
    </source>
</evidence>
<dbReference type="AlphaFoldDB" id="A0A314UEV0"/>
<reference evidence="3 4" key="1">
    <citation type="submission" date="2018-02" db="EMBL/GenBank/DDBJ databases">
        <title>Draft genome of wild Prunus yedoensis var. nudiflora.</title>
        <authorList>
            <person name="Baek S."/>
            <person name="Kim J.-H."/>
            <person name="Choi K."/>
            <person name="Kim G.-B."/>
            <person name="Cho A."/>
            <person name="Jang H."/>
            <person name="Shin C.-H."/>
            <person name="Yu H.-J."/>
            <person name="Mun J.-H."/>
        </authorList>
    </citation>
    <scope>NUCLEOTIDE SEQUENCE [LARGE SCALE GENOMIC DNA]</scope>
    <source>
        <strain evidence="4">cv. Jeju island</strain>
        <tissue evidence="3">Leaf</tissue>
    </source>
</reference>
<feature type="compositionally biased region" description="Polar residues" evidence="1">
    <location>
        <begin position="253"/>
        <end position="280"/>
    </location>
</feature>
<comment type="caution">
    <text evidence="3">The sequence shown here is derived from an EMBL/GenBank/DDBJ whole genome shotgun (WGS) entry which is preliminary data.</text>
</comment>
<dbReference type="EMBL" id="PJQY01003599">
    <property type="protein sequence ID" value="PQM35997.1"/>
    <property type="molecule type" value="Genomic_DNA"/>
</dbReference>
<evidence type="ECO:0000256" key="2">
    <source>
        <dbReference type="SAM" id="Phobius"/>
    </source>
</evidence>
<feature type="region of interest" description="Disordered" evidence="1">
    <location>
        <begin position="253"/>
        <end position="292"/>
    </location>
</feature>
<evidence type="ECO:0000313" key="4">
    <source>
        <dbReference type="Proteomes" id="UP000250321"/>
    </source>
</evidence>
<evidence type="ECO:0000313" key="3">
    <source>
        <dbReference type="EMBL" id="PQM35997.1"/>
    </source>
</evidence>
<feature type="region of interest" description="Disordered" evidence="1">
    <location>
        <begin position="70"/>
        <end position="94"/>
    </location>
</feature>
<accession>A0A314UEV0</accession>
<proteinExistence type="predicted"/>
<dbReference type="GO" id="GO:0009535">
    <property type="term" value="C:chloroplast thylakoid membrane"/>
    <property type="evidence" value="ECO:0007669"/>
    <property type="project" value="TreeGrafter"/>
</dbReference>
<evidence type="ECO:0008006" key="5">
    <source>
        <dbReference type="Google" id="ProtNLM"/>
    </source>
</evidence>
<dbReference type="OrthoDB" id="5296at2759"/>
<protein>
    <recommendedName>
        <fullName evidence="5">DUF3082 domain-containing protein</fullName>
    </recommendedName>
</protein>
<organism evidence="3 4">
    <name type="scientific">Prunus yedoensis var. nudiflora</name>
    <dbReference type="NCBI Taxonomy" id="2094558"/>
    <lineage>
        <taxon>Eukaryota</taxon>
        <taxon>Viridiplantae</taxon>
        <taxon>Streptophyta</taxon>
        <taxon>Embryophyta</taxon>
        <taxon>Tracheophyta</taxon>
        <taxon>Spermatophyta</taxon>
        <taxon>Magnoliopsida</taxon>
        <taxon>eudicotyledons</taxon>
        <taxon>Gunneridae</taxon>
        <taxon>Pentapetalae</taxon>
        <taxon>rosids</taxon>
        <taxon>fabids</taxon>
        <taxon>Rosales</taxon>
        <taxon>Rosaceae</taxon>
        <taxon>Amygdaloideae</taxon>
        <taxon>Amygdaleae</taxon>
        <taxon>Prunus</taxon>
    </lineage>
</organism>
<dbReference type="PANTHER" id="PTHR35733">
    <property type="entry name" value="OS02G0307800 PROTEIN"/>
    <property type="match status" value="1"/>
</dbReference>
<gene>
    <name evidence="3" type="ORF">Pyn_11768</name>
</gene>
<keyword evidence="2" id="KW-0812">Transmembrane</keyword>
<dbReference type="Pfam" id="PF11282">
    <property type="entry name" value="DUF3082"/>
    <property type="match status" value="1"/>
</dbReference>
<keyword evidence="2" id="KW-1133">Transmembrane helix</keyword>
<keyword evidence="4" id="KW-1185">Reference proteome</keyword>
<feature type="transmembrane region" description="Helical" evidence="2">
    <location>
        <begin position="217"/>
        <end position="240"/>
    </location>
</feature>